<feature type="signal peptide" evidence="2">
    <location>
        <begin position="1"/>
        <end position="19"/>
    </location>
</feature>
<keyword evidence="5" id="KW-1185">Reference proteome</keyword>
<dbReference type="KEGG" id="sur:STAUR_2381"/>
<sequence>MRLGLFALTALLAFSSARADPGAPFAQGWFDAAVTNRVAWDFQGWACAGGAGQTRQSISIVLAFGGAGSGEPTQELDSATEMRPDAASACAGDPMVGWYGRRFAATPSLPVYAYAKSLTASPGALQPLGGSPITPRVWHDDIVWRNVATGDVYKQLMNRFEIVTGRFIYNEPSLAWKIVGRGDDDGDSTRDLLWRNDTTGDVFMQLTSAFRVLSGQLIYNEPSPAWQIAGSGDYNGDGKADILWHNSSTGQVFVHLMNGTVIIAGQHLYMEPSTDWEIMGSGDYNGDGRSDILRRNRVTGQVALKLVGGSNGALFVADKVVLTWPDLEWKIVGSGDYSGDGMADILWRNEHSGTVFLHLLWGGAVTAGQAIFAEPNPYWKIVNTSADYNGDNKRDVLWYHEQGGQVFMQLLDGLNQPEGQIVYVEPDLNWQIVPMR</sequence>
<dbReference type="Proteomes" id="UP000001351">
    <property type="component" value="Chromosome"/>
</dbReference>
<dbReference type="RefSeq" id="WP_002615193.1">
    <property type="nucleotide sequence ID" value="NC_014623.1"/>
</dbReference>
<protein>
    <submittedName>
        <fullName evidence="4">FG-GAP repeat domain protein</fullName>
    </submittedName>
</protein>
<reference evidence="4 6" key="1">
    <citation type="submission" date="2006-04" db="EMBL/GenBank/DDBJ databases">
        <authorList>
            <person name="Nierman W.C."/>
        </authorList>
    </citation>
    <scope>NUCLEOTIDE SEQUENCE [LARGE SCALE GENOMIC DNA]</scope>
    <source>
        <strain evidence="4 6">DW4/3-1</strain>
    </source>
</reference>
<evidence type="ECO:0000313" key="4">
    <source>
        <dbReference type="EMBL" id="EAU65493.1"/>
    </source>
</evidence>
<organism evidence="4 6">
    <name type="scientific">Stigmatella aurantiaca (strain DW4/3-1)</name>
    <dbReference type="NCBI Taxonomy" id="378806"/>
    <lineage>
        <taxon>Bacteria</taxon>
        <taxon>Pseudomonadati</taxon>
        <taxon>Myxococcota</taxon>
        <taxon>Myxococcia</taxon>
        <taxon>Myxococcales</taxon>
        <taxon>Cystobacterineae</taxon>
        <taxon>Archangiaceae</taxon>
        <taxon>Stigmatella</taxon>
    </lineage>
</organism>
<dbReference type="InterPro" id="IPR028994">
    <property type="entry name" value="Integrin_alpha_N"/>
</dbReference>
<dbReference type="EMBL" id="AAMD01000080">
    <property type="protein sequence ID" value="EAU65493.1"/>
    <property type="molecule type" value="Genomic_DNA"/>
</dbReference>
<dbReference type="AlphaFoldDB" id="Q08YE9"/>
<evidence type="ECO:0000256" key="2">
    <source>
        <dbReference type="SAM" id="SignalP"/>
    </source>
</evidence>
<evidence type="ECO:0000256" key="1">
    <source>
        <dbReference type="ARBA" id="ARBA00022729"/>
    </source>
</evidence>
<proteinExistence type="predicted"/>
<dbReference type="PANTHER" id="PTHR46580">
    <property type="entry name" value="SENSOR KINASE-RELATED"/>
    <property type="match status" value="1"/>
</dbReference>
<dbReference type="PANTHER" id="PTHR46580:SF2">
    <property type="entry name" value="MAM DOMAIN-CONTAINING PROTEIN"/>
    <property type="match status" value="1"/>
</dbReference>
<dbReference type="SUPFAM" id="SSF69318">
    <property type="entry name" value="Integrin alpha N-terminal domain"/>
    <property type="match status" value="1"/>
</dbReference>
<dbReference type="STRING" id="378806.STAUR_2381"/>
<dbReference type="EMBL" id="CP002271">
    <property type="protein sequence ID" value="ADO70185.1"/>
    <property type="molecule type" value="Genomic_DNA"/>
</dbReference>
<dbReference type="HOGENOM" id="CLU_628387_0_0_7"/>
<accession>Q08YE9</accession>
<evidence type="ECO:0000313" key="3">
    <source>
        <dbReference type="EMBL" id="ADO70185.1"/>
    </source>
</evidence>
<reference evidence="3 5" key="2">
    <citation type="journal article" date="2011" name="Mol. Biol. Evol.">
        <title>Comparative genomic analysis of fruiting body formation in Myxococcales.</title>
        <authorList>
            <person name="Huntley S."/>
            <person name="Hamann N."/>
            <person name="Wegener-Feldbrugge S."/>
            <person name="Treuner-Lange A."/>
            <person name="Kube M."/>
            <person name="Reinhardt R."/>
            <person name="Klages S."/>
            <person name="Muller R."/>
            <person name="Ronning C.M."/>
            <person name="Nierman W.C."/>
            <person name="Sogaard-Andersen L."/>
        </authorList>
    </citation>
    <scope>NUCLEOTIDE SEQUENCE [LARGE SCALE GENOMIC DNA]</scope>
    <source>
        <strain evidence="3 5">DW4/3-1</strain>
    </source>
</reference>
<dbReference type="OrthoDB" id="502520at2"/>
<dbReference type="eggNOG" id="COG1404">
    <property type="taxonomic scope" value="Bacteria"/>
</dbReference>
<evidence type="ECO:0000313" key="6">
    <source>
        <dbReference type="Proteomes" id="UP000032702"/>
    </source>
</evidence>
<dbReference type="Proteomes" id="UP000032702">
    <property type="component" value="Unassembled WGS sequence"/>
</dbReference>
<feature type="chain" id="PRO_5010840181" evidence="2">
    <location>
        <begin position="20"/>
        <end position="436"/>
    </location>
</feature>
<keyword evidence="1 2" id="KW-0732">Signal</keyword>
<dbReference type="Gene3D" id="2.130.10.130">
    <property type="entry name" value="Integrin alpha, N-terminal"/>
    <property type="match status" value="1"/>
</dbReference>
<dbReference type="InterPro" id="IPR013517">
    <property type="entry name" value="FG-GAP"/>
</dbReference>
<evidence type="ECO:0000313" key="5">
    <source>
        <dbReference type="Proteomes" id="UP000001351"/>
    </source>
</evidence>
<dbReference type="Pfam" id="PF13517">
    <property type="entry name" value="FG-GAP_3"/>
    <property type="match status" value="2"/>
</dbReference>
<gene>
    <name evidence="3" type="ordered locus">STAUR_2381</name>
    <name evidence="4" type="ORF">STIAU_1192</name>
</gene>
<name>Q08YE9_STIAD</name>